<dbReference type="Gene3D" id="3.40.50.880">
    <property type="match status" value="1"/>
</dbReference>
<keyword evidence="21" id="KW-1185">Reference proteome</keyword>
<evidence type="ECO:0000256" key="15">
    <source>
        <dbReference type="ARBA" id="ARBA00060092"/>
    </source>
</evidence>
<dbReference type="UniPathway" id="UPA00077">
    <property type="reaction ID" value="UER00149"/>
</dbReference>
<comment type="catalytic activity">
    <reaction evidence="1">
        <text>chorismate + L-glutamine = 4-amino-4-deoxychorismate + L-glutamate</text>
        <dbReference type="Rhea" id="RHEA:11672"/>
        <dbReference type="ChEBI" id="CHEBI:29748"/>
        <dbReference type="ChEBI" id="CHEBI:29985"/>
        <dbReference type="ChEBI" id="CHEBI:58359"/>
        <dbReference type="ChEBI" id="CHEBI:58406"/>
        <dbReference type="EC" id="2.6.1.85"/>
    </reaction>
</comment>
<dbReference type="NCBIfam" id="TIGR00553">
    <property type="entry name" value="pabB"/>
    <property type="match status" value="1"/>
</dbReference>
<keyword evidence="9" id="KW-0289">Folate biosynthesis</keyword>
<gene>
    <name evidence="20" type="ORF">L484_013414</name>
</gene>
<dbReference type="PRINTS" id="PR00099">
    <property type="entry name" value="CPSGATASE"/>
</dbReference>
<evidence type="ECO:0000256" key="6">
    <source>
        <dbReference type="ARBA" id="ARBA00022528"/>
    </source>
</evidence>
<evidence type="ECO:0000256" key="14">
    <source>
        <dbReference type="ARBA" id="ARBA00031904"/>
    </source>
</evidence>
<dbReference type="eggNOG" id="KOG1224">
    <property type="taxonomic scope" value="Eukaryota"/>
</dbReference>
<dbReference type="Pfam" id="PF00117">
    <property type="entry name" value="GATase"/>
    <property type="match status" value="2"/>
</dbReference>
<dbReference type="SUPFAM" id="SSF52317">
    <property type="entry name" value="Class I glutamine amidotransferase-like"/>
    <property type="match status" value="1"/>
</dbReference>
<dbReference type="Gene3D" id="3.60.120.10">
    <property type="entry name" value="Anthranilate synthase"/>
    <property type="match status" value="1"/>
</dbReference>
<dbReference type="NCBIfam" id="TIGR00566">
    <property type="entry name" value="trpG_papA"/>
    <property type="match status" value="1"/>
</dbReference>
<dbReference type="GO" id="GO:0009507">
    <property type="term" value="C:chloroplast"/>
    <property type="evidence" value="ECO:0007669"/>
    <property type="project" value="UniProtKB-SubCell"/>
</dbReference>
<name>W9RAP4_9ROSA</name>
<comment type="function">
    <text evidence="15">Bifunctional enzyme that catalyzes the biosynthesis of 4-amino-4-deoxychorismate (ADC) from chorismate and glutamine. In the first step, a glutamine amidotransferase generates ammonia that is channelled between the binding sites of glutamine and chorismate and used along with chorismate in the second step, catalyzed by aminodeoxychorismate synthase, to produce ADC. Required for the synthesis of 4-aminobenzoate (PABA), an important component in tetrahydrofolate biosynthesis. Does not possess ADC lyase activity.</text>
</comment>
<dbReference type="PRINTS" id="PR00097">
    <property type="entry name" value="ANTSNTHASEII"/>
</dbReference>
<evidence type="ECO:0000256" key="1">
    <source>
        <dbReference type="ARBA" id="ARBA00001000"/>
    </source>
</evidence>
<evidence type="ECO:0000256" key="9">
    <source>
        <dbReference type="ARBA" id="ARBA00022909"/>
    </source>
</evidence>
<dbReference type="EMBL" id="KE344800">
    <property type="protein sequence ID" value="EXB80088.1"/>
    <property type="molecule type" value="Genomic_DNA"/>
</dbReference>
<evidence type="ECO:0000256" key="12">
    <source>
        <dbReference type="ARBA" id="ARBA00023268"/>
    </source>
</evidence>
<dbReference type="FunFam" id="3.40.50.880:FF:000072">
    <property type="entry name" value="Aminodeoxychorismate synthase, chloroplastic"/>
    <property type="match status" value="1"/>
</dbReference>
<evidence type="ECO:0000313" key="21">
    <source>
        <dbReference type="Proteomes" id="UP000030645"/>
    </source>
</evidence>
<dbReference type="PROSITE" id="PS51273">
    <property type="entry name" value="GATASE_TYPE_1"/>
    <property type="match status" value="1"/>
</dbReference>
<evidence type="ECO:0000256" key="5">
    <source>
        <dbReference type="ARBA" id="ARBA00013139"/>
    </source>
</evidence>
<dbReference type="InterPro" id="IPR006221">
    <property type="entry name" value="TrpG/PapA_dom"/>
</dbReference>
<feature type="domain" description="Glutamine amidotransferase" evidence="17">
    <location>
        <begin position="257"/>
        <end position="313"/>
    </location>
</feature>
<evidence type="ECO:0000256" key="7">
    <source>
        <dbReference type="ARBA" id="ARBA00022640"/>
    </source>
</evidence>
<dbReference type="SUPFAM" id="SSF56322">
    <property type="entry name" value="ADC synthase"/>
    <property type="match status" value="1"/>
</dbReference>
<evidence type="ECO:0000256" key="4">
    <source>
        <dbReference type="ARBA" id="ARBA00005970"/>
    </source>
</evidence>
<feature type="domain" description="Glutamine amidotransferase" evidence="17">
    <location>
        <begin position="90"/>
        <end position="249"/>
    </location>
</feature>
<evidence type="ECO:0000256" key="16">
    <source>
        <dbReference type="ARBA" id="ARBA00078510"/>
    </source>
</evidence>
<dbReference type="EC" id="2.6.1.85" evidence="5"/>
<evidence type="ECO:0000259" key="17">
    <source>
        <dbReference type="Pfam" id="PF00117"/>
    </source>
</evidence>
<dbReference type="GO" id="GO:0046656">
    <property type="term" value="P:folic acid biosynthetic process"/>
    <property type="evidence" value="ECO:0007669"/>
    <property type="project" value="UniProtKB-KW"/>
</dbReference>
<dbReference type="STRING" id="981085.W9RAP4"/>
<dbReference type="AlphaFoldDB" id="W9RAP4"/>
<dbReference type="InterPro" id="IPR029062">
    <property type="entry name" value="Class_I_gatase-like"/>
</dbReference>
<organism evidence="20 21">
    <name type="scientific">Morus notabilis</name>
    <dbReference type="NCBI Taxonomy" id="981085"/>
    <lineage>
        <taxon>Eukaryota</taxon>
        <taxon>Viridiplantae</taxon>
        <taxon>Streptophyta</taxon>
        <taxon>Embryophyta</taxon>
        <taxon>Tracheophyta</taxon>
        <taxon>Spermatophyta</taxon>
        <taxon>Magnoliopsida</taxon>
        <taxon>eudicotyledons</taxon>
        <taxon>Gunneridae</taxon>
        <taxon>Pentapetalae</taxon>
        <taxon>rosids</taxon>
        <taxon>fabids</taxon>
        <taxon>Rosales</taxon>
        <taxon>Moraceae</taxon>
        <taxon>Moreae</taxon>
        <taxon>Morus</taxon>
    </lineage>
</organism>
<comment type="similarity">
    <text evidence="4">In the C-terminal section; belongs to the anthranilate synthase component I family.</text>
</comment>
<dbReference type="GO" id="GO:0046654">
    <property type="term" value="P:tetrahydrofolate biosynthetic process"/>
    <property type="evidence" value="ECO:0007669"/>
    <property type="project" value="UniProtKB-UniPathway"/>
</dbReference>
<dbReference type="KEGG" id="mnt:21396586"/>
<dbReference type="InterPro" id="IPR005801">
    <property type="entry name" value="ADC_synthase"/>
</dbReference>
<evidence type="ECO:0000256" key="8">
    <source>
        <dbReference type="ARBA" id="ARBA00022679"/>
    </source>
</evidence>
<keyword evidence="12" id="KW-0511">Multifunctional enzyme</keyword>
<dbReference type="PANTHER" id="PTHR11236:SF18">
    <property type="entry name" value="AMINODEOXYCHORISMATE SYNTHASE"/>
    <property type="match status" value="1"/>
</dbReference>
<comment type="subcellular location">
    <subcellularLocation>
        <location evidence="2">Plastid</location>
        <location evidence="2">Chloroplast</location>
    </subcellularLocation>
</comment>
<protein>
    <recommendedName>
        <fullName evidence="5">aminodeoxychorismate synthase</fullName>
        <ecNumber evidence="5">2.6.1.85</ecNumber>
    </recommendedName>
    <alternativeName>
        <fullName evidence="13 16">Para-aminobenzoate synthase</fullName>
    </alternativeName>
    <alternativeName>
        <fullName evidence="14">p-aminobenzoic acid synthase</fullName>
    </alternativeName>
</protein>
<reference evidence="21" key="1">
    <citation type="submission" date="2013-01" db="EMBL/GenBank/DDBJ databases">
        <title>Draft Genome Sequence of a Mulberry Tree, Morus notabilis C.K. Schneid.</title>
        <authorList>
            <person name="He N."/>
            <person name="Zhao S."/>
        </authorList>
    </citation>
    <scope>NUCLEOTIDE SEQUENCE</scope>
</reference>
<dbReference type="Pfam" id="PF00425">
    <property type="entry name" value="Chorismate_bind"/>
    <property type="match status" value="1"/>
</dbReference>
<dbReference type="GO" id="GO:0000162">
    <property type="term" value="P:L-tryptophan biosynthetic process"/>
    <property type="evidence" value="ECO:0007669"/>
    <property type="project" value="TreeGrafter"/>
</dbReference>
<dbReference type="InterPro" id="IPR006805">
    <property type="entry name" value="Anth_synth_I_N"/>
</dbReference>
<dbReference type="CDD" id="cd01743">
    <property type="entry name" value="GATase1_Anthranilate_Synthase"/>
    <property type="match status" value="1"/>
</dbReference>
<keyword evidence="11" id="KW-0315">Glutamine amidotransferase</keyword>
<evidence type="ECO:0000259" key="18">
    <source>
        <dbReference type="Pfam" id="PF00425"/>
    </source>
</evidence>
<dbReference type="GO" id="GO:0008153">
    <property type="term" value="P:4-aminobenzoate biosynthetic process"/>
    <property type="evidence" value="ECO:0007669"/>
    <property type="project" value="TreeGrafter"/>
</dbReference>
<keyword evidence="7" id="KW-0934">Plastid</keyword>
<feature type="domain" description="Anthranilate synthase component I N-terminal" evidence="19">
    <location>
        <begin position="431"/>
        <end position="576"/>
    </location>
</feature>
<evidence type="ECO:0000313" key="20">
    <source>
        <dbReference type="EMBL" id="EXB80088.1"/>
    </source>
</evidence>
<evidence type="ECO:0000256" key="10">
    <source>
        <dbReference type="ARBA" id="ARBA00022946"/>
    </source>
</evidence>
<keyword evidence="8" id="KW-0808">Transferase</keyword>
<dbReference type="Pfam" id="PF04715">
    <property type="entry name" value="Anth_synt_I_N"/>
    <property type="match status" value="1"/>
</dbReference>
<keyword evidence="6" id="KW-0150">Chloroplast</keyword>
<dbReference type="GO" id="GO:0046820">
    <property type="term" value="F:4-amino-4-deoxychorismate synthase activity"/>
    <property type="evidence" value="ECO:0007669"/>
    <property type="project" value="UniProtKB-EC"/>
</dbReference>
<dbReference type="InterPro" id="IPR017926">
    <property type="entry name" value="GATASE"/>
</dbReference>
<dbReference type="InterPro" id="IPR015890">
    <property type="entry name" value="Chorismate_C"/>
</dbReference>
<evidence type="ECO:0000256" key="2">
    <source>
        <dbReference type="ARBA" id="ARBA00004229"/>
    </source>
</evidence>
<dbReference type="OrthoDB" id="64220at2759"/>
<keyword evidence="10" id="KW-0809">Transit peptide</keyword>
<accession>W9RAP4</accession>
<comment type="pathway">
    <text evidence="3">Cofactor biosynthesis; tetrahydrofolate biosynthesis; 4-aminobenzoate from chorismate: step 1/2.</text>
</comment>
<dbReference type="PRINTS" id="PR00096">
    <property type="entry name" value="GATASE"/>
</dbReference>
<dbReference type="PANTHER" id="PTHR11236">
    <property type="entry name" value="AMINOBENZOATE/ANTHRANILATE SYNTHASE"/>
    <property type="match status" value="1"/>
</dbReference>
<evidence type="ECO:0000256" key="3">
    <source>
        <dbReference type="ARBA" id="ARBA00005009"/>
    </source>
</evidence>
<dbReference type="InterPro" id="IPR005802">
    <property type="entry name" value="ADC_synth_comp_1"/>
</dbReference>
<evidence type="ECO:0000256" key="11">
    <source>
        <dbReference type="ARBA" id="ARBA00022962"/>
    </source>
</evidence>
<sequence length="900" mass="101254">MNFSLCAPSSDLRYPYNEVVRSTDFSLMMSKPSLRIENVIKRDISQVSSNPEAGKAVMSSNLMPKQLEGSFMAKKQFDDHVHKTECVRTLLIDNYDSYTYNIYQELSVINGLPPVVVRNDELTWEDVYHYLYEENAFDNIVISPGPGSPTCPADIGICLQLLHKCWDIPILGVCLGHQALGYVHGANVVHASEPIHGRLSEIEHNGCSLFHDIPSGPNSGFKVVRYHSLIIDDGSLPNDLIPIAWTSSTDALSFLGTHELDVTPDTSADFYPNSVKGKKVLMGIMHSTRPHYGVQFHPESVATCHGRQIFKNFREITENYWRRLKPKFTKQRGFPYAACMQMPNANGLLREVSEGRQLAINLDSRRYNEAFRSGQSVHNVDKNSCFGMFKMVDLSHPNIGVKHLKLKWRKFDCLAGKVGGARNIFLEFFGRNSAESTFWLDSSSTEKGRARFSFMGGKGGSLWKHMTFKLSDESDTASKAGGYLTSEDAQGSTVETFLEEGFLDFLKKELLLIRYDEKDYEGLPFDFYGGYIGYMGYNLKVECGMVSNRHKSRTPDACFFFADNLIAIDHCNGDVYAMCLHEGSTTPSWLEEMEQKLVKVEASVKRGREEQTLWALRKSTSKEGFVCDKSREDYVTDIEKCLDYIKDGESYELCLTTQLRKRIGDIDSLGLYLHLREINPAPYAAWLNFSRENLSICCSSPERFLRLDRNGILEAKPIKGTIARGATQEEDERCRQQLQYSEKDQAENLMIVDLLRNDLGRVCEPGSVHVSRLMDVESYATVHTMVSTIRGKKWEDITAVDCVRAAFPGGSMTGAPKLRSMELLDSLESSSRGIYSGSIGFFSYNQTFDLNIVIRTIVIHEGEASIGAGGAIVALSNPEDEYEEMILKTRAPAKAVMEFL</sequence>
<evidence type="ECO:0000259" key="19">
    <source>
        <dbReference type="Pfam" id="PF04715"/>
    </source>
</evidence>
<feature type="domain" description="Chorismate-utilising enzyme C-terminal" evidence="18">
    <location>
        <begin position="631"/>
        <end position="888"/>
    </location>
</feature>
<evidence type="ECO:0000256" key="13">
    <source>
        <dbReference type="ARBA" id="ARBA00031329"/>
    </source>
</evidence>
<dbReference type="Proteomes" id="UP000030645">
    <property type="component" value="Unassembled WGS sequence"/>
</dbReference>
<dbReference type="InterPro" id="IPR019999">
    <property type="entry name" value="Anth_synth_I-like"/>
</dbReference>
<proteinExistence type="inferred from homology"/>